<reference evidence="6 7" key="1">
    <citation type="submission" date="2019-12" db="EMBL/GenBank/DDBJ databases">
        <authorList>
            <person name="Feng G."/>
            <person name="Zhu H."/>
        </authorList>
    </citation>
    <scope>NUCLEOTIDE SEQUENCE [LARGE SCALE GENOMIC DNA]</scope>
    <source>
        <strain evidence="6 7">FGD1</strain>
    </source>
</reference>
<dbReference type="PANTHER" id="PTHR30469">
    <property type="entry name" value="MULTIDRUG RESISTANCE PROTEIN MDTA"/>
    <property type="match status" value="1"/>
</dbReference>
<dbReference type="InterPro" id="IPR058625">
    <property type="entry name" value="MdtA-like_BSH"/>
</dbReference>
<dbReference type="AlphaFoldDB" id="A0A7X4GE81"/>
<feature type="domain" description="Multidrug resistance protein MdtA-like alpha-helical hairpin" evidence="4">
    <location>
        <begin position="131"/>
        <end position="188"/>
    </location>
</feature>
<comment type="similarity">
    <text evidence="1">Belongs to the membrane fusion protein (MFP) (TC 8.A.1) family.</text>
</comment>
<dbReference type="SUPFAM" id="SSF111369">
    <property type="entry name" value="HlyD-like secretion proteins"/>
    <property type="match status" value="1"/>
</dbReference>
<feature type="transmembrane region" description="Helical" evidence="3">
    <location>
        <begin position="25"/>
        <end position="47"/>
    </location>
</feature>
<dbReference type="Gene3D" id="2.40.420.20">
    <property type="match status" value="1"/>
</dbReference>
<dbReference type="GO" id="GO:0015562">
    <property type="term" value="F:efflux transmembrane transporter activity"/>
    <property type="evidence" value="ECO:0007669"/>
    <property type="project" value="TreeGrafter"/>
</dbReference>
<dbReference type="Pfam" id="PF25876">
    <property type="entry name" value="HH_MFP_RND"/>
    <property type="match status" value="1"/>
</dbReference>
<evidence type="ECO:0000256" key="2">
    <source>
        <dbReference type="SAM" id="Coils"/>
    </source>
</evidence>
<keyword evidence="3" id="KW-0812">Transmembrane</keyword>
<keyword evidence="7" id="KW-1185">Reference proteome</keyword>
<dbReference type="Pfam" id="PF25917">
    <property type="entry name" value="BSH_RND"/>
    <property type="match status" value="1"/>
</dbReference>
<dbReference type="Gene3D" id="2.40.30.170">
    <property type="match status" value="1"/>
</dbReference>
<protein>
    <submittedName>
        <fullName evidence="6">Efflux RND transporter periplasmic adaptor subunit</fullName>
    </submittedName>
</protein>
<dbReference type="RefSeq" id="WP_160984522.1">
    <property type="nucleotide sequence ID" value="NZ_WVTD01000002.1"/>
</dbReference>
<feature type="domain" description="Multidrug resistance protein MdtA-like barrel-sandwich hybrid" evidence="5">
    <location>
        <begin position="75"/>
        <end position="241"/>
    </location>
</feature>
<sequence length="402" mass="43703">MTDDPSANRLTLQRPPPRTRRISPVLFWCAAGMILLALVALAWRYAWPQQVSSYRVKREALEVSVSGPATLDAINKANVSSRVAGRLTQILIDRNDRVVPGQLIATIEQEDLRNILSASRANLQGAQGAQQEADANVESAQATLTNARSAFGRQAELKEKGWVSRASYEQAEATLRESEARVAGLRQAAQRARAQTDAAAASVRVDEAQLGLASVRAPFGGIVSVRNRNVGDVLSAGASILEIVDPESIVLTARFDESAIGAVRPGQPARIRFAFDARRAVTGKVLRLGRSVDPETREFTADIVADRLPSNWAINQRANVEIVLSAKPRALVVPAAFVEWNGIQPNVWVLEGGRARRRSIELTGTRGSRLEVRRGLAPGDILLSPEDSYPFMPVARQGDDDR</sequence>
<dbReference type="InterPro" id="IPR006143">
    <property type="entry name" value="RND_pump_MFP"/>
</dbReference>
<evidence type="ECO:0000259" key="4">
    <source>
        <dbReference type="Pfam" id="PF25876"/>
    </source>
</evidence>
<keyword evidence="3" id="KW-0472">Membrane</keyword>
<evidence type="ECO:0000256" key="1">
    <source>
        <dbReference type="ARBA" id="ARBA00009477"/>
    </source>
</evidence>
<evidence type="ECO:0000313" key="7">
    <source>
        <dbReference type="Proteomes" id="UP000465810"/>
    </source>
</evidence>
<dbReference type="Gene3D" id="1.10.287.470">
    <property type="entry name" value="Helix hairpin bin"/>
    <property type="match status" value="1"/>
</dbReference>
<keyword evidence="2" id="KW-0175">Coiled coil</keyword>
<organism evidence="6 7">
    <name type="scientific">Novosphingobium silvae</name>
    <dbReference type="NCBI Taxonomy" id="2692619"/>
    <lineage>
        <taxon>Bacteria</taxon>
        <taxon>Pseudomonadati</taxon>
        <taxon>Pseudomonadota</taxon>
        <taxon>Alphaproteobacteria</taxon>
        <taxon>Sphingomonadales</taxon>
        <taxon>Sphingomonadaceae</taxon>
        <taxon>Novosphingobium</taxon>
    </lineage>
</organism>
<feature type="coiled-coil region" evidence="2">
    <location>
        <begin position="168"/>
        <end position="195"/>
    </location>
</feature>
<comment type="caution">
    <text evidence="6">The sequence shown here is derived from an EMBL/GenBank/DDBJ whole genome shotgun (WGS) entry which is preliminary data.</text>
</comment>
<name>A0A7X4GE81_9SPHN</name>
<gene>
    <name evidence="6" type="ORF">GR702_03150</name>
</gene>
<keyword evidence="3" id="KW-1133">Transmembrane helix</keyword>
<dbReference type="NCBIfam" id="TIGR01730">
    <property type="entry name" value="RND_mfp"/>
    <property type="match status" value="1"/>
</dbReference>
<dbReference type="Proteomes" id="UP000465810">
    <property type="component" value="Unassembled WGS sequence"/>
</dbReference>
<evidence type="ECO:0000259" key="5">
    <source>
        <dbReference type="Pfam" id="PF25917"/>
    </source>
</evidence>
<dbReference type="PANTHER" id="PTHR30469:SF15">
    <property type="entry name" value="HLYD FAMILY OF SECRETION PROTEINS"/>
    <property type="match status" value="1"/>
</dbReference>
<evidence type="ECO:0000313" key="6">
    <source>
        <dbReference type="EMBL" id="MYL96770.1"/>
    </source>
</evidence>
<accession>A0A7X4GE81</accession>
<dbReference type="InterPro" id="IPR058624">
    <property type="entry name" value="MdtA-like_HH"/>
</dbReference>
<dbReference type="EMBL" id="WVTD01000002">
    <property type="protein sequence ID" value="MYL96770.1"/>
    <property type="molecule type" value="Genomic_DNA"/>
</dbReference>
<dbReference type="Gene3D" id="2.40.50.100">
    <property type="match status" value="1"/>
</dbReference>
<dbReference type="GO" id="GO:1990281">
    <property type="term" value="C:efflux pump complex"/>
    <property type="evidence" value="ECO:0007669"/>
    <property type="project" value="TreeGrafter"/>
</dbReference>
<proteinExistence type="inferred from homology"/>
<evidence type="ECO:0000256" key="3">
    <source>
        <dbReference type="SAM" id="Phobius"/>
    </source>
</evidence>